<dbReference type="PANTHER" id="PTHR44196">
    <property type="entry name" value="DEHYDROGENASE/REDUCTASE SDR FAMILY MEMBER 7B"/>
    <property type="match status" value="1"/>
</dbReference>
<accession>A0A1R3W642</accession>
<dbReference type="PANTHER" id="PTHR44196:SF4">
    <property type="entry name" value="SHORT CHAIN DEHYDROGENASE"/>
    <property type="match status" value="1"/>
</dbReference>
<dbReference type="Gene3D" id="3.40.50.720">
    <property type="entry name" value="NAD(P)-binding Rossmann-like Domain"/>
    <property type="match status" value="1"/>
</dbReference>
<dbReference type="RefSeq" id="WP_076756194.1">
    <property type="nucleotide sequence ID" value="NZ_CP023018.1"/>
</dbReference>
<organism evidence="3 4">
    <name type="scientific">Ectothiorhodosinus mongolicus</name>
    <dbReference type="NCBI Taxonomy" id="233100"/>
    <lineage>
        <taxon>Bacteria</taxon>
        <taxon>Pseudomonadati</taxon>
        <taxon>Pseudomonadota</taxon>
        <taxon>Gammaproteobacteria</taxon>
        <taxon>Chromatiales</taxon>
        <taxon>Ectothiorhodospiraceae</taxon>
        <taxon>Ectothiorhodosinus</taxon>
    </lineage>
</organism>
<evidence type="ECO:0000256" key="1">
    <source>
        <dbReference type="ARBA" id="ARBA00006484"/>
    </source>
</evidence>
<dbReference type="PRINTS" id="PR00081">
    <property type="entry name" value="GDHRDH"/>
</dbReference>
<dbReference type="GO" id="GO:0016491">
    <property type="term" value="F:oxidoreductase activity"/>
    <property type="evidence" value="ECO:0007669"/>
    <property type="project" value="UniProtKB-KW"/>
</dbReference>
<dbReference type="STRING" id="233100.SAMN05216526_1817"/>
<name>A0A1R3W642_9GAMM</name>
<sequence length="251" mass="27090">MSPQDLLNYQAAPELLKDRVILITGAGSGLGAALAKRCARLGATVVLLDKSMKPLEAVYDAIEAAGGPQPAIYPMNLEGATAKDYEDLRDNLEAEFGRLDGLVNNAAWVGALTPIEHYDLELWAKVITTNLHAPFLLNHALLPLLLKAPDPSIVFSTQSCRKAYWGAFGVAKAGLHALMDILAHEHSGKRWIRVNGVDTGPMRTPLRVSHYPGEDPAQNPEPETMVAPYVYFLGPDAGKTTGQNIELQAST</sequence>
<dbReference type="AlphaFoldDB" id="A0A1R3W642"/>
<dbReference type="SUPFAM" id="SSF51735">
    <property type="entry name" value="NAD(P)-binding Rossmann-fold domains"/>
    <property type="match status" value="1"/>
</dbReference>
<dbReference type="Proteomes" id="UP000223759">
    <property type="component" value="Unassembled WGS sequence"/>
</dbReference>
<dbReference type="GO" id="GO:0016020">
    <property type="term" value="C:membrane"/>
    <property type="evidence" value="ECO:0007669"/>
    <property type="project" value="TreeGrafter"/>
</dbReference>
<dbReference type="InterPro" id="IPR036291">
    <property type="entry name" value="NAD(P)-bd_dom_sf"/>
</dbReference>
<dbReference type="InterPro" id="IPR002347">
    <property type="entry name" value="SDR_fam"/>
</dbReference>
<evidence type="ECO:0000313" key="4">
    <source>
        <dbReference type="Proteomes" id="UP000223759"/>
    </source>
</evidence>
<dbReference type="OrthoDB" id="9790785at2"/>
<evidence type="ECO:0000313" key="3">
    <source>
        <dbReference type="EMBL" id="SIT73145.1"/>
    </source>
</evidence>
<proteinExistence type="inferred from homology"/>
<evidence type="ECO:0000256" key="2">
    <source>
        <dbReference type="ARBA" id="ARBA00023002"/>
    </source>
</evidence>
<reference evidence="3 4" key="1">
    <citation type="submission" date="2017-01" db="EMBL/GenBank/DDBJ databases">
        <authorList>
            <person name="Mah S.A."/>
            <person name="Swanson W.J."/>
            <person name="Moy G.W."/>
            <person name="Vacquier V.D."/>
        </authorList>
    </citation>
    <scope>NUCLEOTIDE SEQUENCE [LARGE SCALE GENOMIC DNA]</scope>
    <source>
        <strain evidence="3 4">M9</strain>
    </source>
</reference>
<dbReference type="Pfam" id="PF00106">
    <property type="entry name" value="adh_short"/>
    <property type="match status" value="1"/>
</dbReference>
<keyword evidence="2" id="KW-0560">Oxidoreductase</keyword>
<comment type="similarity">
    <text evidence="1">Belongs to the short-chain dehydrogenases/reductases (SDR) family.</text>
</comment>
<keyword evidence="4" id="KW-1185">Reference proteome</keyword>
<gene>
    <name evidence="3" type="ORF">SAMN05216526_1817</name>
</gene>
<protein>
    <submittedName>
        <fullName evidence="3">NAD(P)-dependent dehydrogenase, short-chain alcohol dehydrogenase family</fullName>
    </submittedName>
</protein>
<dbReference type="EMBL" id="FTPK01000003">
    <property type="protein sequence ID" value="SIT73145.1"/>
    <property type="molecule type" value="Genomic_DNA"/>
</dbReference>